<dbReference type="GO" id="GO:0005995">
    <property type="term" value="P:melibiose catabolic process"/>
    <property type="evidence" value="ECO:0007669"/>
    <property type="project" value="UniProtKB-ARBA"/>
</dbReference>
<dbReference type="SUPFAM" id="SSF51011">
    <property type="entry name" value="Glycosyl hydrolase domain"/>
    <property type="match status" value="1"/>
</dbReference>
<evidence type="ECO:0000256" key="1">
    <source>
        <dbReference type="ARBA" id="ARBA00001255"/>
    </source>
</evidence>
<dbReference type="Pfam" id="PF17801">
    <property type="entry name" value="Melibiase_C"/>
    <property type="match status" value="1"/>
</dbReference>
<dbReference type="Pfam" id="PF16499">
    <property type="entry name" value="Melibiase_2"/>
    <property type="match status" value="1"/>
</dbReference>
<dbReference type="InterPro" id="IPR041233">
    <property type="entry name" value="Melibiase_C"/>
</dbReference>
<feature type="signal peptide" evidence="12">
    <location>
        <begin position="1"/>
        <end position="17"/>
    </location>
</feature>
<dbReference type="GeneID" id="25035522"/>
<comment type="catalytic activity">
    <reaction evidence="1 11">
        <text>Hydrolysis of terminal, non-reducing alpha-D-galactose residues in alpha-D-galactosides, including galactose oligosaccharides, galactomannans and galactolipids.</text>
        <dbReference type="EC" id="3.2.1.22"/>
    </reaction>
</comment>
<dbReference type="STRING" id="653667.S9VW33"/>
<organism evidence="14 15">
    <name type="scientific">Schizosaccharomyces cryophilus (strain OY26 / ATCC MYA-4695 / CBS 11777 / NBRC 106824 / NRRL Y48691)</name>
    <name type="common">Fission yeast</name>
    <dbReference type="NCBI Taxonomy" id="653667"/>
    <lineage>
        <taxon>Eukaryota</taxon>
        <taxon>Fungi</taxon>
        <taxon>Dikarya</taxon>
        <taxon>Ascomycota</taxon>
        <taxon>Taphrinomycotina</taxon>
        <taxon>Schizosaccharomycetes</taxon>
        <taxon>Schizosaccharomycetales</taxon>
        <taxon>Schizosaccharomycetaceae</taxon>
        <taxon>Schizosaccharomyces</taxon>
    </lineage>
</organism>
<dbReference type="FunFam" id="3.20.20.70:FF:000202">
    <property type="entry name" value="Alpha-galactosidase"/>
    <property type="match status" value="1"/>
</dbReference>
<evidence type="ECO:0000256" key="6">
    <source>
        <dbReference type="ARBA" id="ARBA00022729"/>
    </source>
</evidence>
<evidence type="ECO:0000256" key="5">
    <source>
        <dbReference type="ARBA" id="ARBA00022525"/>
    </source>
</evidence>
<accession>S9VW33</accession>
<dbReference type="PRINTS" id="PR00740">
    <property type="entry name" value="GLHYDRLASE27"/>
</dbReference>
<comment type="similarity">
    <text evidence="3 11">Belongs to the glycosyl hydrolase 27 family.</text>
</comment>
<protein>
    <recommendedName>
        <fullName evidence="4 11">Alpha-galactosidase</fullName>
        <ecNumber evidence="4 11">3.2.1.22</ecNumber>
    </recommendedName>
    <alternativeName>
        <fullName evidence="11">Melibiase</fullName>
    </alternativeName>
</protein>
<dbReference type="EMBL" id="KE546993">
    <property type="protein sequence ID" value="EPY50434.1"/>
    <property type="molecule type" value="Genomic_DNA"/>
</dbReference>
<dbReference type="OMA" id="DRYPPMR"/>
<evidence type="ECO:0000313" key="15">
    <source>
        <dbReference type="Proteomes" id="UP000015464"/>
    </source>
</evidence>
<evidence type="ECO:0000256" key="9">
    <source>
        <dbReference type="ARBA" id="ARBA00023180"/>
    </source>
</evidence>
<dbReference type="Gene3D" id="2.60.40.1180">
    <property type="entry name" value="Golgi alpha-mannosidase II"/>
    <property type="match status" value="1"/>
</dbReference>
<evidence type="ECO:0000256" key="4">
    <source>
        <dbReference type="ARBA" id="ARBA00012755"/>
    </source>
</evidence>
<dbReference type="InterPro" id="IPR002241">
    <property type="entry name" value="Glyco_hydro_27"/>
</dbReference>
<dbReference type="InterPro" id="IPR006215">
    <property type="entry name" value="Glyco_hydro_melibiase"/>
</dbReference>
<keyword evidence="6 12" id="KW-0732">Signal</keyword>
<evidence type="ECO:0000256" key="12">
    <source>
        <dbReference type="SAM" id="SignalP"/>
    </source>
</evidence>
<dbReference type="InterPro" id="IPR013785">
    <property type="entry name" value="Aldolase_TIM"/>
</dbReference>
<dbReference type="Gene3D" id="3.20.20.70">
    <property type="entry name" value="Aldolase class I"/>
    <property type="match status" value="1"/>
</dbReference>
<dbReference type="PRINTS" id="PR00748">
    <property type="entry name" value="MELIBIASE"/>
</dbReference>
<dbReference type="GO" id="GO:0004557">
    <property type="term" value="F:alpha-galactosidase activity"/>
    <property type="evidence" value="ECO:0007669"/>
    <property type="project" value="UniProtKB-EC"/>
</dbReference>
<dbReference type="InterPro" id="IPR017853">
    <property type="entry name" value="GH"/>
</dbReference>
<feature type="domain" description="Alpha galactosidase C-terminal" evidence="13">
    <location>
        <begin position="333"/>
        <end position="412"/>
    </location>
</feature>
<dbReference type="InterPro" id="IPR000111">
    <property type="entry name" value="Glyco_hydro_27/36_CS"/>
</dbReference>
<evidence type="ECO:0000313" key="14">
    <source>
        <dbReference type="EMBL" id="EPY50434.1"/>
    </source>
</evidence>
<keyword evidence="10 11" id="KW-0326">Glycosidase</keyword>
<dbReference type="RefSeq" id="XP_013024917.1">
    <property type="nucleotide sequence ID" value="XM_013169463.1"/>
</dbReference>
<dbReference type="GO" id="GO:0005576">
    <property type="term" value="C:extracellular region"/>
    <property type="evidence" value="ECO:0007669"/>
    <property type="project" value="UniProtKB-SubCell"/>
</dbReference>
<dbReference type="CDD" id="cd14792">
    <property type="entry name" value="GH27"/>
    <property type="match status" value="1"/>
</dbReference>
<dbReference type="OrthoDB" id="5795902at2759"/>
<keyword evidence="15" id="KW-1185">Reference proteome</keyword>
<keyword evidence="7 11" id="KW-0378">Hydrolase</keyword>
<dbReference type="EC" id="3.2.1.22" evidence="4 11"/>
<evidence type="ECO:0000256" key="11">
    <source>
        <dbReference type="RuleBase" id="RU361168"/>
    </source>
</evidence>
<evidence type="ECO:0000256" key="2">
    <source>
        <dbReference type="ARBA" id="ARBA00004613"/>
    </source>
</evidence>
<feature type="chain" id="PRO_5004558810" description="Alpha-galactosidase" evidence="12">
    <location>
        <begin position="18"/>
        <end position="434"/>
    </location>
</feature>
<dbReference type="PANTHER" id="PTHR11452:SF75">
    <property type="entry name" value="ALPHA-GALACTOSIDASE MEL1"/>
    <property type="match status" value="1"/>
</dbReference>
<comment type="subcellular location">
    <subcellularLocation>
        <location evidence="2">Secreted</location>
    </subcellularLocation>
</comment>
<evidence type="ECO:0000256" key="8">
    <source>
        <dbReference type="ARBA" id="ARBA00023157"/>
    </source>
</evidence>
<name>S9VW33_SCHCR</name>
<gene>
    <name evidence="14" type="ORF">SPOG_01191</name>
</gene>
<proteinExistence type="inferred from homology"/>
<evidence type="ECO:0000259" key="13">
    <source>
        <dbReference type="Pfam" id="PF17801"/>
    </source>
</evidence>
<dbReference type="AlphaFoldDB" id="S9VW33"/>
<keyword evidence="8 11" id="KW-1015">Disulfide bond</keyword>
<dbReference type="HOGENOM" id="CLU_013093_1_0_1"/>
<dbReference type="InterPro" id="IPR013780">
    <property type="entry name" value="Glyco_hydro_b"/>
</dbReference>
<dbReference type="eggNOG" id="KOG2366">
    <property type="taxonomic scope" value="Eukaryota"/>
</dbReference>
<evidence type="ECO:0000256" key="7">
    <source>
        <dbReference type="ARBA" id="ARBA00022801"/>
    </source>
</evidence>
<dbReference type="PROSITE" id="PS00512">
    <property type="entry name" value="ALPHA_GALACTOSIDASE"/>
    <property type="match status" value="1"/>
</dbReference>
<keyword evidence="5" id="KW-0964">Secreted</keyword>
<evidence type="ECO:0000256" key="3">
    <source>
        <dbReference type="ARBA" id="ARBA00009743"/>
    </source>
</evidence>
<evidence type="ECO:0000256" key="10">
    <source>
        <dbReference type="ARBA" id="ARBA00023295"/>
    </source>
</evidence>
<keyword evidence="9" id="KW-0325">Glycoprotein</keyword>
<dbReference type="SUPFAM" id="SSF51445">
    <property type="entry name" value="(Trans)glycosidases"/>
    <property type="match status" value="1"/>
</dbReference>
<sequence>MLSCSILILAIAPVIWALDNGLGKTPPMGWNSWNRYTCDINETVILNNAEAMKELGLLKLGYNYVIMDDCWSKRQRDPKTGRIVPDPEKFPNGIENMIEKIHNMGFNFGMYSSAGKYTCAGYPGSLGHEEIDAKMFAEWKIDYLKYDNCFNQGRSGSPLISYQRYEAMSDALNKTGHPIFYALCQWGEDQVWNWASTIANSWRVTGDIYDNFNRYDIRCPCETYDCPSLQGYHCSIMNIVNKATPLVQKAGPNSGWGDMDMLEVGNGGMSFDEYITHFTMWAILKSPMILGNDVSSMSREHLAIVSNPDVIAVNQDVGSAPANRMWKKHFVDGFVHLFSGSLSNGDWVVAVVNEATEPLLEMNIAFSDIFTDNHDNEKYTWVAKDLWTKETTTAARYLTANVVPHGTQVWRLQKSMHLSHNKNYWVSLDNAEYE</sequence>
<dbReference type="PANTHER" id="PTHR11452">
    <property type="entry name" value="ALPHA-GALACTOSIDASE/ALPHA-N-ACETYLGALACTOSAMINIDASE"/>
    <property type="match status" value="1"/>
</dbReference>
<reference evidence="14 15" key="1">
    <citation type="journal article" date="2011" name="Science">
        <title>Comparative functional genomics of the fission yeasts.</title>
        <authorList>
            <person name="Rhind N."/>
            <person name="Chen Z."/>
            <person name="Yassour M."/>
            <person name="Thompson D.A."/>
            <person name="Haas B.J."/>
            <person name="Habib N."/>
            <person name="Wapinski I."/>
            <person name="Roy S."/>
            <person name="Lin M.F."/>
            <person name="Heiman D.I."/>
            <person name="Young S.K."/>
            <person name="Furuya K."/>
            <person name="Guo Y."/>
            <person name="Pidoux A."/>
            <person name="Chen H.M."/>
            <person name="Robbertse B."/>
            <person name="Goldberg J.M."/>
            <person name="Aoki K."/>
            <person name="Bayne E.H."/>
            <person name="Berlin A.M."/>
            <person name="Desjardins C.A."/>
            <person name="Dobbs E."/>
            <person name="Dukaj L."/>
            <person name="Fan L."/>
            <person name="FitzGerald M.G."/>
            <person name="French C."/>
            <person name="Gujja S."/>
            <person name="Hansen K."/>
            <person name="Keifenheim D."/>
            <person name="Levin J.Z."/>
            <person name="Mosher R.A."/>
            <person name="Mueller C.A."/>
            <person name="Pfiffner J."/>
            <person name="Priest M."/>
            <person name="Russ C."/>
            <person name="Smialowska A."/>
            <person name="Swoboda P."/>
            <person name="Sykes S.M."/>
            <person name="Vaughn M."/>
            <person name="Vengrova S."/>
            <person name="Yoder R."/>
            <person name="Zeng Q."/>
            <person name="Allshire R."/>
            <person name="Baulcombe D."/>
            <person name="Birren B.W."/>
            <person name="Brown W."/>
            <person name="Ekwall K."/>
            <person name="Kellis M."/>
            <person name="Leatherwood J."/>
            <person name="Levin H."/>
            <person name="Margalit H."/>
            <person name="Martienssen R."/>
            <person name="Nieduszynski C.A."/>
            <person name="Spatafora J.W."/>
            <person name="Friedman N."/>
            <person name="Dalgaard J.Z."/>
            <person name="Baumann P."/>
            <person name="Niki H."/>
            <person name="Regev A."/>
            <person name="Nusbaum C."/>
        </authorList>
    </citation>
    <scope>NUCLEOTIDE SEQUENCE [LARGE SCALE GENOMIC DNA]</scope>
    <source>
        <strain evidence="15">OY26 / ATCC MYA-4695 / CBS 11777 / NBRC 106824 / NRRL Y48691</strain>
    </source>
</reference>
<dbReference type="Proteomes" id="UP000015464">
    <property type="component" value="Unassembled WGS sequence"/>
</dbReference>